<dbReference type="STRING" id="1149755.A0A2J6S6A1"/>
<evidence type="ECO:0000256" key="5">
    <source>
        <dbReference type="ARBA" id="ARBA00023098"/>
    </source>
</evidence>
<proteinExistence type="inferred from homology"/>
<dbReference type="EMBL" id="KZ613939">
    <property type="protein sequence ID" value="PMD46276.1"/>
    <property type="molecule type" value="Genomic_DNA"/>
</dbReference>
<keyword evidence="2" id="KW-0521">NADP</keyword>
<keyword evidence="8" id="KW-1185">Reference proteome</keyword>
<keyword evidence="3" id="KW-0752">Steroid biosynthesis</keyword>
<evidence type="ECO:0000256" key="1">
    <source>
        <dbReference type="ARBA" id="ARBA00022516"/>
    </source>
</evidence>
<dbReference type="GO" id="GO:0005789">
    <property type="term" value="C:endoplasmic reticulum membrane"/>
    <property type="evidence" value="ECO:0007669"/>
    <property type="project" value="TreeGrafter"/>
</dbReference>
<keyword evidence="4" id="KW-0560">Oxidoreductase</keyword>
<organism evidence="7 8">
    <name type="scientific">Hyaloscypha variabilis (strain UAMH 11265 / GT02V1 / F)</name>
    <name type="common">Meliniomyces variabilis</name>
    <dbReference type="NCBI Taxonomy" id="1149755"/>
    <lineage>
        <taxon>Eukaryota</taxon>
        <taxon>Fungi</taxon>
        <taxon>Dikarya</taxon>
        <taxon>Ascomycota</taxon>
        <taxon>Pezizomycotina</taxon>
        <taxon>Leotiomycetes</taxon>
        <taxon>Helotiales</taxon>
        <taxon>Hyaloscyphaceae</taxon>
        <taxon>Hyaloscypha</taxon>
        <taxon>Hyaloscypha variabilis</taxon>
    </lineage>
</organism>
<dbReference type="InterPro" id="IPR036291">
    <property type="entry name" value="NAD(P)-bd_dom_sf"/>
</dbReference>
<dbReference type="GO" id="GO:0006696">
    <property type="term" value="P:ergosterol biosynthetic process"/>
    <property type="evidence" value="ECO:0007669"/>
    <property type="project" value="TreeGrafter"/>
</dbReference>
<name>A0A2J6S6A1_HYAVF</name>
<evidence type="ECO:0000313" key="7">
    <source>
        <dbReference type="EMBL" id="PMD46276.1"/>
    </source>
</evidence>
<keyword evidence="1" id="KW-0444">Lipid biosynthesis</keyword>
<gene>
    <name evidence="7" type="ORF">L207DRAFT_418015</name>
</gene>
<reference evidence="7 8" key="1">
    <citation type="submission" date="2016-04" db="EMBL/GenBank/DDBJ databases">
        <title>A degradative enzymes factory behind the ericoid mycorrhizal symbiosis.</title>
        <authorList>
            <consortium name="DOE Joint Genome Institute"/>
            <person name="Martino E."/>
            <person name="Morin E."/>
            <person name="Grelet G."/>
            <person name="Kuo A."/>
            <person name="Kohler A."/>
            <person name="Daghino S."/>
            <person name="Barry K."/>
            <person name="Choi C."/>
            <person name="Cichocki N."/>
            <person name="Clum A."/>
            <person name="Copeland A."/>
            <person name="Hainaut M."/>
            <person name="Haridas S."/>
            <person name="Labutti K."/>
            <person name="Lindquist E."/>
            <person name="Lipzen A."/>
            <person name="Khouja H.-R."/>
            <person name="Murat C."/>
            <person name="Ohm R."/>
            <person name="Olson A."/>
            <person name="Spatafora J."/>
            <person name="Veneault-Fourrey C."/>
            <person name="Henrissat B."/>
            <person name="Grigoriev I."/>
            <person name="Martin F."/>
            <person name="Perotto S."/>
        </authorList>
    </citation>
    <scope>NUCLEOTIDE SEQUENCE [LARGE SCALE GENOMIC DNA]</scope>
    <source>
        <strain evidence="7 8">F</strain>
    </source>
</reference>
<keyword evidence="5" id="KW-0443">Lipid metabolism</keyword>
<sequence>MGLPPWETSDSQLFALITGANSGLGYSTAARLIDEFLISPATPPNKHLVLILCTRSPLKTRFTISRLRAHLRTQAEYSEFATRQRNKAKAQGAAYNWMDTVQRVHFLGVEVDLCELRSVYALADRLVNGTVGSPDATTIDGLRLPHGSPGTQSFSEDIQQHPWALSQKPGSVGMQRSWGWGLSGIRLPRLDAIIMCAGTGAWIGVDWLLAIRCVLTDLKEALTYPLFKIARSGAVVKCQSISKSTVQHEGTQPLLSEQEKLDEPPLGEVFCSNVFGHYILAHELTPLLSRPASPSSSVGGKIIWVGSVEPLPEHLSLDDMQGLKTLAPYESSKRLIDLLAITSDLPSVRRVADPYFDSSKTVTASKSRGEHQENGKTTSAKPKMYVTHPGVFVSDIFPLHVILSTIFLWLAFVARWLGSPWHTIYPYEGACSPVWVALLDPEELERMEEHGQKKFKWGSATDFRGAERVMKTEVVGWGWNGEIESSVDEARRKGRRKTAVDLTKEDREEFEIIGGKCWAKIEELRKEWEGILGVWDEVK</sequence>
<dbReference type="SUPFAM" id="SSF51735">
    <property type="entry name" value="NAD(P)-binding Rossmann-fold domains"/>
    <property type="match status" value="1"/>
</dbReference>
<dbReference type="OrthoDB" id="9989144at2759"/>
<protein>
    <submittedName>
        <fullName evidence="7">3-ketosteroid reductase</fullName>
    </submittedName>
</protein>
<dbReference type="InterPro" id="IPR051593">
    <property type="entry name" value="Ergosterol_Biosynth_ERG27"/>
</dbReference>
<dbReference type="GO" id="GO:0005811">
    <property type="term" value="C:lipid droplet"/>
    <property type="evidence" value="ECO:0007669"/>
    <property type="project" value="TreeGrafter"/>
</dbReference>
<evidence type="ECO:0000313" key="8">
    <source>
        <dbReference type="Proteomes" id="UP000235786"/>
    </source>
</evidence>
<dbReference type="Proteomes" id="UP000235786">
    <property type="component" value="Unassembled WGS sequence"/>
</dbReference>
<comment type="similarity">
    <text evidence="6">Belongs to the short-chain dehydrogenases/reductases (SDR) family. ERG27 subfamily.</text>
</comment>
<dbReference type="PANTHER" id="PTHR43647">
    <property type="entry name" value="DEHYDROGENASE"/>
    <property type="match status" value="1"/>
</dbReference>
<accession>A0A2J6S6A1</accession>
<evidence type="ECO:0000256" key="3">
    <source>
        <dbReference type="ARBA" id="ARBA00022955"/>
    </source>
</evidence>
<dbReference type="PANTHER" id="PTHR43647:SF1">
    <property type="entry name" value="3-KETO-STEROID REDUCTASE ERG27"/>
    <property type="match status" value="1"/>
</dbReference>
<dbReference type="AlphaFoldDB" id="A0A2J6S6A1"/>
<evidence type="ECO:0000256" key="4">
    <source>
        <dbReference type="ARBA" id="ARBA00023002"/>
    </source>
</evidence>
<evidence type="ECO:0000256" key="2">
    <source>
        <dbReference type="ARBA" id="ARBA00022857"/>
    </source>
</evidence>
<dbReference type="Gene3D" id="3.40.50.720">
    <property type="entry name" value="NAD(P)-binding Rossmann-like Domain"/>
    <property type="match status" value="1"/>
</dbReference>
<dbReference type="GO" id="GO:0005741">
    <property type="term" value="C:mitochondrial outer membrane"/>
    <property type="evidence" value="ECO:0007669"/>
    <property type="project" value="TreeGrafter"/>
</dbReference>
<dbReference type="GO" id="GO:0000253">
    <property type="term" value="F:3-beta-hydroxysteroid 3-dehydrogenase (NADP+) activity"/>
    <property type="evidence" value="ECO:0007669"/>
    <property type="project" value="TreeGrafter"/>
</dbReference>
<evidence type="ECO:0000256" key="6">
    <source>
        <dbReference type="ARBA" id="ARBA00023593"/>
    </source>
</evidence>